<dbReference type="EMBL" id="KN847002">
    <property type="protein sequence ID" value="KIW87728.1"/>
    <property type="molecule type" value="Genomic_DNA"/>
</dbReference>
<proteinExistence type="predicted"/>
<organism evidence="2 3">
    <name type="scientific">Cladophialophora bantiana (strain ATCC 10958 / CBS 173.52 / CDC B-1940 / NIH 8579)</name>
    <name type="common">Xylohypha bantiana</name>
    <dbReference type="NCBI Taxonomy" id="1442370"/>
    <lineage>
        <taxon>Eukaryota</taxon>
        <taxon>Fungi</taxon>
        <taxon>Dikarya</taxon>
        <taxon>Ascomycota</taxon>
        <taxon>Pezizomycotina</taxon>
        <taxon>Eurotiomycetes</taxon>
        <taxon>Chaetothyriomycetidae</taxon>
        <taxon>Chaetothyriales</taxon>
        <taxon>Herpotrichiellaceae</taxon>
        <taxon>Cladophialophora</taxon>
    </lineage>
</organism>
<sequence>MELELETGMEITIRSDLSLLYRVLRAVIRPLRPRLVRPSNRAQPAGSPRVVPPRKRDVVVQETMCEGVWMYYFDPAPKKRKAKGRRHVEKVGDGSPTDELVKDGVGAGAGTGRTTGHHPRVRRKHRVYYFCGGGFQSPPAPEHWRFLTYLSQDLASHCCSRPPTGSGQHAKGLGQDAEPGAEIELVLVSYPLAPYSPASDSLEILRK</sequence>
<dbReference type="Proteomes" id="UP000053789">
    <property type="component" value="Unassembled WGS sequence"/>
</dbReference>
<dbReference type="GeneID" id="27704630"/>
<evidence type="ECO:0000256" key="1">
    <source>
        <dbReference type="SAM" id="MobiDB-lite"/>
    </source>
</evidence>
<dbReference type="HOGENOM" id="CLU_1326234_0_0_1"/>
<reference evidence="2" key="1">
    <citation type="submission" date="2015-01" db="EMBL/GenBank/DDBJ databases">
        <title>The Genome Sequence of Cladophialophora bantiana CBS 173.52.</title>
        <authorList>
            <consortium name="The Broad Institute Genomics Platform"/>
            <person name="Cuomo C."/>
            <person name="de Hoog S."/>
            <person name="Gorbushina A."/>
            <person name="Stielow B."/>
            <person name="Teixiera M."/>
            <person name="Abouelleil A."/>
            <person name="Chapman S.B."/>
            <person name="Priest M."/>
            <person name="Young S.K."/>
            <person name="Wortman J."/>
            <person name="Nusbaum C."/>
            <person name="Birren B."/>
        </authorList>
    </citation>
    <scope>NUCLEOTIDE SEQUENCE [LARGE SCALE GENOMIC DNA]</scope>
    <source>
        <strain evidence="2">CBS 173.52</strain>
    </source>
</reference>
<dbReference type="RefSeq" id="XP_016614397.1">
    <property type="nucleotide sequence ID" value="XM_016769413.1"/>
</dbReference>
<keyword evidence="3" id="KW-1185">Reference proteome</keyword>
<feature type="region of interest" description="Disordered" evidence="1">
    <location>
        <begin position="84"/>
        <end position="119"/>
    </location>
</feature>
<dbReference type="AlphaFoldDB" id="A0A0D2H331"/>
<gene>
    <name evidence="2" type="ORF">Z519_11702</name>
</gene>
<dbReference type="VEuPathDB" id="FungiDB:Z519_11702"/>
<evidence type="ECO:0000313" key="2">
    <source>
        <dbReference type="EMBL" id="KIW87728.1"/>
    </source>
</evidence>
<protein>
    <submittedName>
        <fullName evidence="2">Uncharacterized protein</fullName>
    </submittedName>
</protein>
<evidence type="ECO:0000313" key="3">
    <source>
        <dbReference type="Proteomes" id="UP000053789"/>
    </source>
</evidence>
<name>A0A0D2H331_CLAB1</name>
<dbReference type="OrthoDB" id="2152029at2759"/>
<accession>A0A0D2H331</accession>